<dbReference type="PANTHER" id="PTHR30055:SF234">
    <property type="entry name" value="HTH-TYPE TRANSCRIPTIONAL REGULATOR BETI"/>
    <property type="match status" value="1"/>
</dbReference>
<dbReference type="InterPro" id="IPR050109">
    <property type="entry name" value="HTH-type_TetR-like_transc_reg"/>
</dbReference>
<accession>A0ABP4T8U6</accession>
<organism evidence="6 7">
    <name type="scientific">Kribbella yunnanensis</name>
    <dbReference type="NCBI Taxonomy" id="190194"/>
    <lineage>
        <taxon>Bacteria</taxon>
        <taxon>Bacillati</taxon>
        <taxon>Actinomycetota</taxon>
        <taxon>Actinomycetes</taxon>
        <taxon>Propionibacteriales</taxon>
        <taxon>Kribbellaceae</taxon>
        <taxon>Kribbella</taxon>
    </lineage>
</organism>
<dbReference type="EMBL" id="BAAANF010000009">
    <property type="protein sequence ID" value="GAA1684197.1"/>
    <property type="molecule type" value="Genomic_DNA"/>
</dbReference>
<keyword evidence="3" id="KW-0804">Transcription</keyword>
<dbReference type="InterPro" id="IPR036271">
    <property type="entry name" value="Tet_transcr_reg_TetR-rel_C_sf"/>
</dbReference>
<dbReference type="InterPro" id="IPR009057">
    <property type="entry name" value="Homeodomain-like_sf"/>
</dbReference>
<evidence type="ECO:0000259" key="5">
    <source>
        <dbReference type="PROSITE" id="PS50977"/>
    </source>
</evidence>
<keyword evidence="2 4" id="KW-0238">DNA-binding</keyword>
<evidence type="ECO:0000256" key="3">
    <source>
        <dbReference type="ARBA" id="ARBA00023163"/>
    </source>
</evidence>
<dbReference type="Pfam" id="PF17940">
    <property type="entry name" value="TetR_C_31"/>
    <property type="match status" value="1"/>
</dbReference>
<dbReference type="Gene3D" id="1.10.357.10">
    <property type="entry name" value="Tetracycline Repressor, domain 2"/>
    <property type="match status" value="1"/>
</dbReference>
<dbReference type="SUPFAM" id="SSF46689">
    <property type="entry name" value="Homeodomain-like"/>
    <property type="match status" value="1"/>
</dbReference>
<proteinExistence type="predicted"/>
<evidence type="ECO:0000313" key="7">
    <source>
        <dbReference type="Proteomes" id="UP001500280"/>
    </source>
</evidence>
<keyword evidence="1" id="KW-0805">Transcription regulation</keyword>
<evidence type="ECO:0000256" key="4">
    <source>
        <dbReference type="PROSITE-ProRule" id="PRU00335"/>
    </source>
</evidence>
<evidence type="ECO:0000313" key="6">
    <source>
        <dbReference type="EMBL" id="GAA1684197.1"/>
    </source>
</evidence>
<evidence type="ECO:0000256" key="2">
    <source>
        <dbReference type="ARBA" id="ARBA00023125"/>
    </source>
</evidence>
<name>A0ABP4T8U6_9ACTN</name>
<feature type="domain" description="HTH tetR-type" evidence="5">
    <location>
        <begin position="2"/>
        <end position="62"/>
    </location>
</feature>
<evidence type="ECO:0000256" key="1">
    <source>
        <dbReference type="ARBA" id="ARBA00023015"/>
    </source>
</evidence>
<dbReference type="InterPro" id="IPR041583">
    <property type="entry name" value="TetR_C_31"/>
</dbReference>
<dbReference type="RefSeq" id="WP_344151170.1">
    <property type="nucleotide sequence ID" value="NZ_BAAANF010000009.1"/>
</dbReference>
<dbReference type="PANTHER" id="PTHR30055">
    <property type="entry name" value="HTH-TYPE TRANSCRIPTIONAL REGULATOR RUTR"/>
    <property type="match status" value="1"/>
</dbReference>
<dbReference type="Pfam" id="PF00440">
    <property type="entry name" value="TetR_N"/>
    <property type="match status" value="1"/>
</dbReference>
<dbReference type="InterPro" id="IPR001647">
    <property type="entry name" value="HTH_TetR"/>
</dbReference>
<dbReference type="SUPFAM" id="SSF48498">
    <property type="entry name" value="Tetracyclin repressor-like, C-terminal domain"/>
    <property type="match status" value="1"/>
</dbReference>
<feature type="DNA-binding region" description="H-T-H motif" evidence="4">
    <location>
        <begin position="25"/>
        <end position="44"/>
    </location>
</feature>
<gene>
    <name evidence="6" type="ORF">GCM10009745_30810</name>
</gene>
<dbReference type="PROSITE" id="PS50977">
    <property type="entry name" value="HTH_TETR_2"/>
    <property type="match status" value="1"/>
</dbReference>
<keyword evidence="7" id="KW-1185">Reference proteome</keyword>
<protein>
    <recommendedName>
        <fullName evidence="5">HTH tetR-type domain-containing protein</fullName>
    </recommendedName>
</protein>
<reference evidence="7" key="1">
    <citation type="journal article" date="2019" name="Int. J. Syst. Evol. Microbiol.">
        <title>The Global Catalogue of Microorganisms (GCM) 10K type strain sequencing project: providing services to taxonomists for standard genome sequencing and annotation.</title>
        <authorList>
            <consortium name="The Broad Institute Genomics Platform"/>
            <consortium name="The Broad Institute Genome Sequencing Center for Infectious Disease"/>
            <person name="Wu L."/>
            <person name="Ma J."/>
        </authorList>
    </citation>
    <scope>NUCLEOTIDE SEQUENCE [LARGE SCALE GENOMIC DNA]</scope>
    <source>
        <strain evidence="7">JCM 14307</strain>
    </source>
</reference>
<dbReference type="Proteomes" id="UP001500280">
    <property type="component" value="Unassembled WGS sequence"/>
</dbReference>
<comment type="caution">
    <text evidence="6">The sequence shown here is derived from an EMBL/GenBank/DDBJ whole genome shotgun (WGS) entry which is preliminary data.</text>
</comment>
<sequence length="184" mass="19454">MESPRTRALQAAVELLGTEGLRSLTHARVDDRAGLPKGSTSNYFRSRAALMSGVVDWLAEADRQAAGPGGFRPATAAEFVDAMCGLFDLITRVNRVQTTARLILFLEGSHDPVLREALSRGHAALKAGAAEALAALGATDPEVAAHTMAAVSEGLILHRIARHDDVDPRPTFELIARAVIPVAG</sequence>